<reference evidence="17" key="1">
    <citation type="submission" date="2020-10" db="EMBL/GenBank/DDBJ databases">
        <authorList>
            <person name="Gilroy R."/>
        </authorList>
    </citation>
    <scope>NUCLEOTIDE SEQUENCE</scope>
    <source>
        <strain evidence="17">ChiHjej12B11-29160</strain>
    </source>
</reference>
<dbReference type="PANTHER" id="PTHR21272:SF3">
    <property type="entry name" value="CATABOLIC 3-DEHYDROQUINASE"/>
    <property type="match status" value="1"/>
</dbReference>
<keyword evidence="8" id="KW-0808">Transferase</keyword>
<dbReference type="InterPro" id="IPR036441">
    <property type="entry name" value="DHquinase_II_sf"/>
</dbReference>
<feature type="compositionally biased region" description="Polar residues" evidence="15">
    <location>
        <begin position="110"/>
        <end position="140"/>
    </location>
</feature>
<dbReference type="GO" id="GO:0003855">
    <property type="term" value="F:3-dehydroquinate dehydratase activity"/>
    <property type="evidence" value="ECO:0007669"/>
    <property type="project" value="UniProtKB-UniRule"/>
</dbReference>
<evidence type="ECO:0000256" key="12">
    <source>
        <dbReference type="ARBA" id="ARBA00023239"/>
    </source>
</evidence>
<gene>
    <name evidence="13 17" type="primary">aroQ</name>
    <name evidence="17" type="ORF">IAD17_02260</name>
</gene>
<dbReference type="AlphaFoldDB" id="A0A9D1HY22"/>
<evidence type="ECO:0000313" key="18">
    <source>
        <dbReference type="Proteomes" id="UP000824078"/>
    </source>
</evidence>
<name>A0A9D1HY22_9ACTN</name>
<feature type="binding site" evidence="13">
    <location>
        <position position="270"/>
    </location>
    <ligand>
        <name>substrate</name>
    </ligand>
</feature>
<feature type="binding site" evidence="13">
    <location>
        <position position="294"/>
    </location>
    <ligand>
        <name>substrate</name>
    </ligand>
</feature>
<evidence type="ECO:0000256" key="10">
    <source>
        <dbReference type="ARBA" id="ARBA00022777"/>
    </source>
</evidence>
<dbReference type="Proteomes" id="UP000824078">
    <property type="component" value="Unassembled WGS sequence"/>
</dbReference>
<dbReference type="GO" id="GO:0008982">
    <property type="term" value="F:protein-N(PI)-phosphohistidine-sugar phosphotransferase activity"/>
    <property type="evidence" value="ECO:0007669"/>
    <property type="project" value="InterPro"/>
</dbReference>
<dbReference type="PANTHER" id="PTHR21272">
    <property type="entry name" value="CATABOLIC 3-DEHYDROQUINASE"/>
    <property type="match status" value="1"/>
</dbReference>
<dbReference type="GO" id="GO:0016301">
    <property type="term" value="F:kinase activity"/>
    <property type="evidence" value="ECO:0007669"/>
    <property type="project" value="UniProtKB-KW"/>
</dbReference>
<comment type="subunit">
    <text evidence="4 13">Homododecamer.</text>
</comment>
<dbReference type="GO" id="GO:0009401">
    <property type="term" value="P:phosphoenolpyruvate-dependent sugar phosphotransferase system"/>
    <property type="evidence" value="ECO:0007669"/>
    <property type="project" value="UniProtKB-KW"/>
</dbReference>
<dbReference type="InterPro" id="IPR001996">
    <property type="entry name" value="PTS_IIB_1"/>
</dbReference>
<dbReference type="InterPro" id="IPR036878">
    <property type="entry name" value="Glu_permease_IIB"/>
</dbReference>
<keyword evidence="12 13" id="KW-0456">Lyase</keyword>
<evidence type="ECO:0000256" key="5">
    <source>
        <dbReference type="ARBA" id="ARBA00012060"/>
    </source>
</evidence>
<dbReference type="InterPro" id="IPR001874">
    <property type="entry name" value="DHquinase_II"/>
</dbReference>
<evidence type="ECO:0000256" key="15">
    <source>
        <dbReference type="SAM" id="MobiDB-lite"/>
    </source>
</evidence>
<evidence type="ECO:0000313" key="17">
    <source>
        <dbReference type="EMBL" id="HIU23733.1"/>
    </source>
</evidence>
<comment type="caution">
    <text evidence="17">The sequence shown here is derived from an EMBL/GenBank/DDBJ whole genome shotgun (WGS) entry which is preliminary data.</text>
</comment>
<comment type="similarity">
    <text evidence="3 13">Belongs to the type-II 3-dehydroquinase family.</text>
</comment>
<evidence type="ECO:0000259" key="16">
    <source>
        <dbReference type="PROSITE" id="PS51098"/>
    </source>
</evidence>
<comment type="pathway">
    <text evidence="2 13">Metabolic intermediate biosynthesis; chorismate biosynthesis; chorismate from D-erythrose 4-phosphate and phosphoenolpyruvate: step 3/7.</text>
</comment>
<dbReference type="SUPFAM" id="SSF55604">
    <property type="entry name" value="Glucose permease domain IIB"/>
    <property type="match status" value="1"/>
</dbReference>
<dbReference type="GO" id="GO:0008652">
    <property type="term" value="P:amino acid biosynthetic process"/>
    <property type="evidence" value="ECO:0007669"/>
    <property type="project" value="UniProtKB-KW"/>
</dbReference>
<feature type="active site" description="Proton acceptor" evidence="13">
    <location>
        <position position="205"/>
    </location>
</feature>
<dbReference type="GO" id="GO:0009073">
    <property type="term" value="P:aromatic amino acid family biosynthetic process"/>
    <property type="evidence" value="ECO:0007669"/>
    <property type="project" value="UniProtKB-KW"/>
</dbReference>
<dbReference type="GO" id="GO:0009423">
    <property type="term" value="P:chorismate biosynthetic process"/>
    <property type="evidence" value="ECO:0007669"/>
    <property type="project" value="UniProtKB-UniRule"/>
</dbReference>
<evidence type="ECO:0000256" key="7">
    <source>
        <dbReference type="ARBA" id="ARBA00022597"/>
    </source>
</evidence>
<evidence type="ECO:0000256" key="14">
    <source>
        <dbReference type="PROSITE-ProRule" id="PRU00421"/>
    </source>
</evidence>
<evidence type="ECO:0000256" key="6">
    <source>
        <dbReference type="ARBA" id="ARBA00022448"/>
    </source>
</evidence>
<evidence type="ECO:0000256" key="1">
    <source>
        <dbReference type="ARBA" id="ARBA00001864"/>
    </source>
</evidence>
<dbReference type="NCBIfam" id="NF003807">
    <property type="entry name" value="PRK05395.1-4"/>
    <property type="match status" value="1"/>
</dbReference>
<dbReference type="InterPro" id="IPR018509">
    <property type="entry name" value="DHquinase_II_CS"/>
</dbReference>
<dbReference type="PROSITE" id="PS51098">
    <property type="entry name" value="PTS_EIIB_TYPE_1"/>
    <property type="match status" value="1"/>
</dbReference>
<organism evidence="17 18">
    <name type="scientific">Candidatus Coprovicinus avistercoris</name>
    <dbReference type="NCBI Taxonomy" id="2840754"/>
    <lineage>
        <taxon>Bacteria</taxon>
        <taxon>Bacillati</taxon>
        <taxon>Actinomycetota</taxon>
        <taxon>Coriobacteriia</taxon>
        <taxon>Coriobacteriales</taxon>
        <taxon>Coriobacteriaceae</taxon>
        <taxon>Coriobacteriaceae incertae sedis</taxon>
        <taxon>Candidatus Coprovicinus</taxon>
    </lineage>
</organism>
<proteinExistence type="inferred from homology"/>
<dbReference type="SUPFAM" id="SSF52304">
    <property type="entry name" value="Type II 3-dehydroquinate dehydratase"/>
    <property type="match status" value="1"/>
</dbReference>
<evidence type="ECO:0000256" key="4">
    <source>
        <dbReference type="ARBA" id="ARBA00011193"/>
    </source>
</evidence>
<keyword evidence="6" id="KW-0813">Transport</keyword>
<keyword evidence="7" id="KW-0762">Sugar transport</keyword>
<feature type="domain" description="PTS EIIB type-1" evidence="16">
    <location>
        <begin position="4"/>
        <end position="88"/>
    </location>
</feature>
<evidence type="ECO:0000256" key="8">
    <source>
        <dbReference type="ARBA" id="ARBA00022679"/>
    </source>
</evidence>
<protein>
    <recommendedName>
        <fullName evidence="5 13">3-dehydroquinate dehydratase</fullName>
        <shortName evidence="13">3-dehydroquinase</shortName>
        <ecNumber evidence="5 13">4.2.1.10</ecNumber>
    </recommendedName>
    <alternativeName>
        <fullName evidence="13">Type II DHQase</fullName>
    </alternativeName>
</protein>
<feature type="active site" description="Proton donor" evidence="13">
    <location>
        <position position="283"/>
    </location>
</feature>
<dbReference type="NCBIfam" id="NF003805">
    <property type="entry name" value="PRK05395.1-2"/>
    <property type="match status" value="1"/>
</dbReference>
<keyword evidence="11 13" id="KW-0057">Aromatic amino acid biosynthesis</keyword>
<accession>A0A9D1HY22</accession>
<keyword evidence="13" id="KW-0028">Amino-acid biosynthesis</keyword>
<dbReference type="EMBL" id="DVMQ01000007">
    <property type="protein sequence ID" value="HIU23733.1"/>
    <property type="molecule type" value="Genomic_DNA"/>
</dbReference>
<dbReference type="CDD" id="cd00466">
    <property type="entry name" value="DHQase_II"/>
    <property type="match status" value="1"/>
</dbReference>
<feature type="active site" description="Phosphocysteine intermediate; for EIIB activity" evidence="14">
    <location>
        <position position="26"/>
    </location>
</feature>
<dbReference type="Gene3D" id="3.40.50.9100">
    <property type="entry name" value="Dehydroquinase, class II"/>
    <property type="match status" value="1"/>
</dbReference>
<dbReference type="GO" id="GO:0019631">
    <property type="term" value="P:quinate catabolic process"/>
    <property type="evidence" value="ECO:0007669"/>
    <property type="project" value="TreeGrafter"/>
</dbReference>
<comment type="catalytic activity">
    <reaction evidence="1 13">
        <text>3-dehydroquinate = 3-dehydroshikimate + H2O</text>
        <dbReference type="Rhea" id="RHEA:21096"/>
        <dbReference type="ChEBI" id="CHEBI:15377"/>
        <dbReference type="ChEBI" id="CHEBI:16630"/>
        <dbReference type="ChEBI" id="CHEBI:32364"/>
        <dbReference type="EC" id="4.2.1.10"/>
    </reaction>
</comment>
<feature type="binding site" evidence="13">
    <location>
        <position position="263"/>
    </location>
    <ligand>
        <name>substrate</name>
    </ligand>
</feature>
<feature type="region of interest" description="Disordered" evidence="15">
    <location>
        <begin position="110"/>
        <end position="144"/>
    </location>
</feature>
<evidence type="ECO:0000256" key="2">
    <source>
        <dbReference type="ARBA" id="ARBA00004902"/>
    </source>
</evidence>
<dbReference type="InterPro" id="IPR018113">
    <property type="entry name" value="PTrfase_EIIB_Cys"/>
</dbReference>
<evidence type="ECO:0000256" key="13">
    <source>
        <dbReference type="HAMAP-Rule" id="MF_00169"/>
    </source>
</evidence>
<dbReference type="NCBIfam" id="TIGR01088">
    <property type="entry name" value="aroQ"/>
    <property type="match status" value="1"/>
</dbReference>
<feature type="site" description="Transition state stabilizer" evidence="13">
    <location>
        <position position="200"/>
    </location>
</feature>
<keyword evidence="9" id="KW-0598">Phosphotransferase system</keyword>
<sequence length="332" mass="35537">MPEATIARNVIEAVGGAHNVLASTVCMTRLRMTLRNTSAVAVDSLTQIPGVLGVIGRGDRGIEVVFGPAVVDGVYQQFCKLVGNRSEEVSPSSSASEAVKSAMHIVISPGKQQGYATQTEPSNNKSDTFSAQPDSANATTKDLPGEDLTLDELYQLLESDNRVDPNSTPDAKDSTVVSADAAGRHILVLNGPNINMLGIREPNVYGTETYSDLVHLCERAAAEAGFLSCSCYQSNHEGDLVDQIQQALGTFDAIVINPAAYTHTSVALLDALKAVKIPTVEVHISKVEEREDFRQRSYVRAACIETITGLGLKGYVKAITDLAAYLDKHPTY</sequence>
<dbReference type="PROSITE" id="PS01035">
    <property type="entry name" value="PTS_EIIB_TYPE_1_CYS"/>
    <property type="match status" value="1"/>
</dbReference>
<feature type="binding site" evidence="13">
    <location>
        <begin position="284"/>
        <end position="285"/>
    </location>
    <ligand>
        <name>substrate</name>
    </ligand>
</feature>
<evidence type="ECO:0000256" key="11">
    <source>
        <dbReference type="ARBA" id="ARBA00023141"/>
    </source>
</evidence>
<evidence type="ECO:0000256" key="9">
    <source>
        <dbReference type="ARBA" id="ARBA00022683"/>
    </source>
</evidence>
<dbReference type="NCBIfam" id="NF003806">
    <property type="entry name" value="PRK05395.1-3"/>
    <property type="match status" value="1"/>
</dbReference>
<dbReference type="Pfam" id="PF01220">
    <property type="entry name" value="DHquinase_II"/>
    <property type="match status" value="1"/>
</dbReference>
<dbReference type="Gene3D" id="3.30.1360.60">
    <property type="entry name" value="Glucose permease domain IIB"/>
    <property type="match status" value="1"/>
</dbReference>
<feature type="binding site" evidence="13">
    <location>
        <position position="257"/>
    </location>
    <ligand>
        <name>substrate</name>
    </ligand>
</feature>
<dbReference type="EC" id="4.2.1.10" evidence="5 13"/>
<dbReference type="CDD" id="cd00212">
    <property type="entry name" value="PTS_IIB_glc"/>
    <property type="match status" value="1"/>
</dbReference>
<comment type="function">
    <text evidence="13">Catalyzes a trans-dehydration via an enolate intermediate.</text>
</comment>
<evidence type="ECO:0000256" key="3">
    <source>
        <dbReference type="ARBA" id="ARBA00011037"/>
    </source>
</evidence>
<dbReference type="PROSITE" id="PS01029">
    <property type="entry name" value="DEHYDROQUINASE_II"/>
    <property type="match status" value="1"/>
</dbReference>
<keyword evidence="10" id="KW-0418">Kinase</keyword>
<dbReference type="HAMAP" id="MF_00169">
    <property type="entry name" value="AroQ"/>
    <property type="match status" value="1"/>
</dbReference>
<reference evidence="17" key="2">
    <citation type="journal article" date="2021" name="PeerJ">
        <title>Extensive microbial diversity within the chicken gut microbiome revealed by metagenomics and culture.</title>
        <authorList>
            <person name="Gilroy R."/>
            <person name="Ravi A."/>
            <person name="Getino M."/>
            <person name="Pursley I."/>
            <person name="Horton D.L."/>
            <person name="Alikhan N.F."/>
            <person name="Baker D."/>
            <person name="Gharbi K."/>
            <person name="Hall N."/>
            <person name="Watson M."/>
            <person name="Adriaenssens E.M."/>
            <person name="Foster-Nyarko E."/>
            <person name="Jarju S."/>
            <person name="Secka A."/>
            <person name="Antonio M."/>
            <person name="Oren A."/>
            <person name="Chaudhuri R.R."/>
            <person name="La Ragione R."/>
            <person name="Hildebrand F."/>
            <person name="Pallen M.J."/>
        </authorList>
    </citation>
    <scope>NUCLEOTIDE SEQUENCE</scope>
    <source>
        <strain evidence="17">ChiHjej12B11-29160</strain>
    </source>
</reference>
<dbReference type="Pfam" id="PF00367">
    <property type="entry name" value="PTS_EIIB"/>
    <property type="match status" value="1"/>
</dbReference>